<proteinExistence type="predicted"/>
<accession>X0BPZ3</accession>
<dbReference type="AlphaFoldDB" id="X0BPZ3"/>
<organism evidence="1">
    <name type="scientific">Fusarium oxysporum f. sp. melonis 26406</name>
    <dbReference type="NCBI Taxonomy" id="1089452"/>
    <lineage>
        <taxon>Eukaryota</taxon>
        <taxon>Fungi</taxon>
        <taxon>Dikarya</taxon>
        <taxon>Ascomycota</taxon>
        <taxon>Pezizomycotina</taxon>
        <taxon>Sordariomycetes</taxon>
        <taxon>Hypocreomycetidae</taxon>
        <taxon>Hypocreales</taxon>
        <taxon>Nectriaceae</taxon>
        <taxon>Fusarium</taxon>
        <taxon>Fusarium oxysporum species complex</taxon>
    </lineage>
</organism>
<gene>
    <name evidence="1" type="ORF">FOMG_00571</name>
</gene>
<dbReference type="HOGENOM" id="CLU_209939_0_0_1"/>
<sequence length="60" mass="6425">MSFRERDRISHRIHYCRAAKAGTGSTAADKAIGHGSHSTVTICACFQVDADATALFTALE</sequence>
<reference evidence="1" key="1">
    <citation type="submission" date="2012-04" db="EMBL/GenBank/DDBJ databases">
        <title>The Genome Sequence of Fusarium oxysporum melonis.</title>
        <authorList>
            <consortium name="The Broad Institute Genome Sequencing Platform"/>
            <person name="Ma L.-J."/>
            <person name="Gale L.R."/>
            <person name="Schwartz D.C."/>
            <person name="Zhou S."/>
            <person name="Corby-Kistler H."/>
            <person name="Young S.K."/>
            <person name="Zeng Q."/>
            <person name="Gargeya S."/>
            <person name="Fitzgerald M."/>
            <person name="Haas B."/>
            <person name="Abouelleil A."/>
            <person name="Alvarado L."/>
            <person name="Arachchi H.M."/>
            <person name="Berlin A."/>
            <person name="Brown A."/>
            <person name="Chapman S.B."/>
            <person name="Chen Z."/>
            <person name="Dunbar C."/>
            <person name="Freedman E."/>
            <person name="Gearin G."/>
            <person name="Goldberg J."/>
            <person name="Griggs A."/>
            <person name="Gujja S."/>
            <person name="Heiman D."/>
            <person name="Howarth C."/>
            <person name="Larson L."/>
            <person name="Lui A."/>
            <person name="MacDonald P.J.P."/>
            <person name="Montmayeur A."/>
            <person name="Murphy C."/>
            <person name="Neiman D."/>
            <person name="Pearson M."/>
            <person name="Priest M."/>
            <person name="Roberts A."/>
            <person name="Saif S."/>
            <person name="Shea T."/>
            <person name="Shenoy N."/>
            <person name="Sisk P."/>
            <person name="Stolte C."/>
            <person name="Sykes S."/>
            <person name="Wortman J."/>
            <person name="Nusbaum C."/>
            <person name="Birren B."/>
        </authorList>
    </citation>
    <scope>NUCLEOTIDE SEQUENCE</scope>
    <source>
        <strain evidence="1">26406</strain>
    </source>
</reference>
<dbReference type="VEuPathDB" id="FungiDB:FOMG_00571"/>
<dbReference type="EMBL" id="JH659329">
    <property type="protein sequence ID" value="EXK46996.1"/>
    <property type="molecule type" value="Genomic_DNA"/>
</dbReference>
<reference evidence="1" key="2">
    <citation type="submission" date="2012-05" db="EMBL/GenBank/DDBJ databases">
        <title>Annotation of the Genome Sequence of Fusarium oxysporum f. sp. melonis 26406.</title>
        <authorList>
            <consortium name="The Broad Institute Genomics Platform"/>
            <person name="Ma L.-J."/>
            <person name="Corby-Kistler H."/>
            <person name="Broz K."/>
            <person name="Gale L.R."/>
            <person name="Jonkers W."/>
            <person name="O'Donnell K."/>
            <person name="Ploetz R."/>
            <person name="Steinberg C."/>
            <person name="Schwartz D.C."/>
            <person name="VanEtten H."/>
            <person name="Zhou S."/>
            <person name="Young S.K."/>
            <person name="Zeng Q."/>
            <person name="Gargeya S."/>
            <person name="Fitzgerald M."/>
            <person name="Abouelleil A."/>
            <person name="Alvarado L."/>
            <person name="Chapman S.B."/>
            <person name="Gainer-Dewar J."/>
            <person name="Goldberg J."/>
            <person name="Griggs A."/>
            <person name="Gujja S."/>
            <person name="Hansen M."/>
            <person name="Howarth C."/>
            <person name="Imamovic A."/>
            <person name="Ireland A."/>
            <person name="Larimer J."/>
            <person name="McCowan C."/>
            <person name="Murphy C."/>
            <person name="Pearson M."/>
            <person name="Poon T.W."/>
            <person name="Priest M."/>
            <person name="Roberts A."/>
            <person name="Saif S."/>
            <person name="Shea T."/>
            <person name="Sykes S."/>
            <person name="Wortman J."/>
            <person name="Nusbaum C."/>
            <person name="Birren B."/>
        </authorList>
    </citation>
    <scope>NUCLEOTIDE SEQUENCE</scope>
    <source>
        <strain evidence="1">26406</strain>
    </source>
</reference>
<name>X0BPZ3_FUSOX</name>
<evidence type="ECO:0000313" key="1">
    <source>
        <dbReference type="EMBL" id="EXK46996.1"/>
    </source>
</evidence>
<dbReference type="Proteomes" id="UP000030703">
    <property type="component" value="Unassembled WGS sequence"/>
</dbReference>
<protein>
    <submittedName>
        <fullName evidence="1">Uncharacterized protein</fullName>
    </submittedName>
</protein>